<name>A0A2P4XAM8_9STRA</name>
<keyword evidence="2" id="KW-1185">Reference proteome</keyword>
<dbReference type="EMBL" id="NCKW01015535">
    <property type="protein sequence ID" value="POM62588.1"/>
    <property type="molecule type" value="Genomic_DNA"/>
</dbReference>
<evidence type="ECO:0000313" key="1">
    <source>
        <dbReference type="EMBL" id="POM62588.1"/>
    </source>
</evidence>
<dbReference type="AlphaFoldDB" id="A0A2P4XAM8"/>
<reference evidence="1 2" key="1">
    <citation type="journal article" date="2017" name="Genome Biol. Evol.">
        <title>Phytophthora megakarya and P. palmivora, closely related causal agents of cacao black pod rot, underwent increases in genome sizes and gene numbers by different mechanisms.</title>
        <authorList>
            <person name="Ali S.S."/>
            <person name="Shao J."/>
            <person name="Lary D.J."/>
            <person name="Kronmiller B."/>
            <person name="Shen D."/>
            <person name="Strem M.D."/>
            <person name="Amoako-Attah I."/>
            <person name="Akrofi A.Y."/>
            <person name="Begoude B.A."/>
            <person name="Ten Hoopen G.M."/>
            <person name="Coulibaly K."/>
            <person name="Kebe B.I."/>
            <person name="Melnick R.L."/>
            <person name="Guiltinan M.J."/>
            <person name="Tyler B.M."/>
            <person name="Meinhardt L.W."/>
            <person name="Bailey B.A."/>
        </authorList>
    </citation>
    <scope>NUCLEOTIDE SEQUENCE [LARGE SCALE GENOMIC DNA]</scope>
    <source>
        <strain evidence="2">sbr112.9</strain>
    </source>
</reference>
<accession>A0A2P4XAM8</accession>
<gene>
    <name evidence="1" type="ORF">PHPALM_28244</name>
</gene>
<sequence length="113" mass="13134">MMTVLPPTDVDPAGIRFVQREIRCRCHELNTDYSDERWSQFWVYFRLWNVYGIDLQVVSRTNNPLERFNRELNAAISTPHPSLSAFVGIIEGLSRRYVHLLDDIAHRCASAPT</sequence>
<dbReference type="Proteomes" id="UP000237271">
    <property type="component" value="Unassembled WGS sequence"/>
</dbReference>
<evidence type="ECO:0000313" key="2">
    <source>
        <dbReference type="Proteomes" id="UP000237271"/>
    </source>
</evidence>
<comment type="caution">
    <text evidence="1">The sequence shown here is derived from an EMBL/GenBank/DDBJ whole genome shotgun (WGS) entry which is preliminary data.</text>
</comment>
<organism evidence="1 2">
    <name type="scientific">Phytophthora palmivora</name>
    <dbReference type="NCBI Taxonomy" id="4796"/>
    <lineage>
        <taxon>Eukaryota</taxon>
        <taxon>Sar</taxon>
        <taxon>Stramenopiles</taxon>
        <taxon>Oomycota</taxon>
        <taxon>Peronosporomycetes</taxon>
        <taxon>Peronosporales</taxon>
        <taxon>Peronosporaceae</taxon>
        <taxon>Phytophthora</taxon>
    </lineage>
</organism>
<proteinExistence type="predicted"/>
<dbReference type="OrthoDB" id="126914at2759"/>
<protein>
    <submittedName>
        <fullName evidence="1">Uncharacterized protein</fullName>
    </submittedName>
</protein>